<gene>
    <name evidence="7" type="ORF">PECAL_1P21710</name>
</gene>
<dbReference type="Pfam" id="PF01590">
    <property type="entry name" value="GAF"/>
    <property type="match status" value="1"/>
</dbReference>
<dbReference type="OrthoDB" id="303614at2759"/>
<dbReference type="PROSITE" id="PS50109">
    <property type="entry name" value="HIS_KIN"/>
    <property type="match status" value="1"/>
</dbReference>
<evidence type="ECO:0000313" key="8">
    <source>
        <dbReference type="Proteomes" id="UP000789595"/>
    </source>
</evidence>
<dbReference type="InterPro" id="IPR001789">
    <property type="entry name" value="Sig_transdc_resp-reg_receiver"/>
</dbReference>
<comment type="caution">
    <text evidence="7">The sequence shown here is derived from an EMBL/GenBank/DDBJ whole genome shotgun (WGS) entry which is preliminary data.</text>
</comment>
<protein>
    <recommendedName>
        <fullName evidence="9">Histidine kinase</fullName>
    </recommendedName>
</protein>
<feature type="modified residue" description="4-aspartylphosphate" evidence="4">
    <location>
        <position position="576"/>
    </location>
</feature>
<dbReference type="SMART" id="SM00387">
    <property type="entry name" value="HATPase_c"/>
    <property type="match status" value="1"/>
</dbReference>
<dbReference type="Gene3D" id="3.30.565.10">
    <property type="entry name" value="Histidine kinase-like ATPase, C-terminal domain"/>
    <property type="match status" value="1"/>
</dbReference>
<dbReference type="SUPFAM" id="SSF52172">
    <property type="entry name" value="CheY-like"/>
    <property type="match status" value="1"/>
</dbReference>
<name>A0A8J2SC47_9STRA</name>
<dbReference type="PANTHER" id="PTHR43719">
    <property type="entry name" value="TWO-COMPONENT HISTIDINE KINASE"/>
    <property type="match status" value="1"/>
</dbReference>
<dbReference type="Gene3D" id="1.10.287.130">
    <property type="match status" value="1"/>
</dbReference>
<dbReference type="SUPFAM" id="SSF47384">
    <property type="entry name" value="Homodimeric domain of signal transducing histidine kinase"/>
    <property type="match status" value="1"/>
</dbReference>
<proteinExistence type="predicted"/>
<dbReference type="SMART" id="SM00065">
    <property type="entry name" value="GAF"/>
    <property type="match status" value="1"/>
</dbReference>
<dbReference type="InterPro" id="IPR005467">
    <property type="entry name" value="His_kinase_dom"/>
</dbReference>
<evidence type="ECO:0000313" key="7">
    <source>
        <dbReference type="EMBL" id="CAH0365719.1"/>
    </source>
</evidence>
<evidence type="ECO:0000256" key="4">
    <source>
        <dbReference type="PROSITE-ProRule" id="PRU00169"/>
    </source>
</evidence>
<evidence type="ECO:0008006" key="9">
    <source>
        <dbReference type="Google" id="ProtNLM"/>
    </source>
</evidence>
<dbReference type="CDD" id="cd00082">
    <property type="entry name" value="HisKA"/>
    <property type="match status" value="1"/>
</dbReference>
<dbReference type="InterPro" id="IPR003018">
    <property type="entry name" value="GAF"/>
</dbReference>
<dbReference type="Gene3D" id="3.40.50.2300">
    <property type="match status" value="1"/>
</dbReference>
<dbReference type="InterPro" id="IPR003594">
    <property type="entry name" value="HATPase_dom"/>
</dbReference>
<dbReference type="PRINTS" id="PR00344">
    <property type="entry name" value="BCTRLSENSOR"/>
</dbReference>
<dbReference type="PANTHER" id="PTHR43719:SF28">
    <property type="entry name" value="PEROXIDE STRESS-ACTIVATED HISTIDINE KINASE MAK1-RELATED"/>
    <property type="match status" value="1"/>
</dbReference>
<sequence length="650" mass="71103">MSWPLPEDEDERMSTLRSLELLDTPRHQEFERITALCGTALNVPICLVSLVDERRQWFLSNRGLGDTRETGREIAFCAHSIMPDATTRVHKEIMVVRDALADDRFKDSALVQGWPHIRFYAGAPLLIGGEDGIKRAIGTLCVIDTAIEHGGTGARTEDGWGVREKQILLDFGALLTGAIEARQQARMAMTVAKTDYISCTAHDIRTPVACFQLSLELLAGSQLTDEQREYVEHAQQSVEVMTETVDRAIETARAQRGARPAQARQESVSVRALLGKIDFLTRSLSKERPELRFSVDDNVPESIETDGTLVWRILMNYVTNALKAAVRPGAEQGRGVDVRISRVRANATGISPAQDCATLLCRAGAIAAAKRGALANEEIATDVVGLAPTARPEEWLKIEVEDSGPGVDAALRHRLFNAFVQAQGTKEGTGLGLFAVKQCASLLSGACGARFKNNERPTKRARTGMLEPKFDQEDSGEGTGSIFWTLVPLQLPNSEPAQKVEEVPETPVEVTRQLETAPIVEQGSRGQALIVEDSAPIRKMLKRILERAGFRVDEAGNGEQGLDMLTRSSYDVCIMDFLMPIMDGVTCTRKYRAWEAAAKRKRTVIVGSSANADETEINSALGGGFFDGFIPKPVTTATLKAKLDELYAAQ</sequence>
<dbReference type="InterPro" id="IPR036890">
    <property type="entry name" value="HATPase_C_sf"/>
</dbReference>
<evidence type="ECO:0000256" key="1">
    <source>
        <dbReference type="ARBA" id="ARBA00022553"/>
    </source>
</evidence>
<keyword evidence="8" id="KW-1185">Reference proteome</keyword>
<reference evidence="7" key="1">
    <citation type="submission" date="2021-11" db="EMBL/GenBank/DDBJ databases">
        <authorList>
            <consortium name="Genoscope - CEA"/>
            <person name="William W."/>
        </authorList>
    </citation>
    <scope>NUCLEOTIDE SEQUENCE</scope>
</reference>
<dbReference type="CDD" id="cd17546">
    <property type="entry name" value="REC_hyHK_CKI1_RcsC-like"/>
    <property type="match status" value="1"/>
</dbReference>
<dbReference type="InterPro" id="IPR011006">
    <property type="entry name" value="CheY-like_superfamily"/>
</dbReference>
<organism evidence="7 8">
    <name type="scientific">Pelagomonas calceolata</name>
    <dbReference type="NCBI Taxonomy" id="35677"/>
    <lineage>
        <taxon>Eukaryota</taxon>
        <taxon>Sar</taxon>
        <taxon>Stramenopiles</taxon>
        <taxon>Ochrophyta</taxon>
        <taxon>Pelagophyceae</taxon>
        <taxon>Pelagomonadales</taxon>
        <taxon>Pelagomonadaceae</taxon>
        <taxon>Pelagomonas</taxon>
    </lineage>
</organism>
<dbReference type="Proteomes" id="UP000789595">
    <property type="component" value="Unassembled WGS sequence"/>
</dbReference>
<accession>A0A8J2SC47</accession>
<dbReference type="SMART" id="SM00388">
    <property type="entry name" value="HisKA"/>
    <property type="match status" value="1"/>
</dbReference>
<keyword evidence="3" id="KW-0418">Kinase</keyword>
<dbReference type="InterPro" id="IPR029016">
    <property type="entry name" value="GAF-like_dom_sf"/>
</dbReference>
<dbReference type="InterPro" id="IPR004358">
    <property type="entry name" value="Sig_transdc_His_kin-like_C"/>
</dbReference>
<dbReference type="Pfam" id="PF00512">
    <property type="entry name" value="HisKA"/>
    <property type="match status" value="1"/>
</dbReference>
<dbReference type="SUPFAM" id="SSF55874">
    <property type="entry name" value="ATPase domain of HSP90 chaperone/DNA topoisomerase II/histidine kinase"/>
    <property type="match status" value="1"/>
</dbReference>
<evidence type="ECO:0000256" key="2">
    <source>
        <dbReference type="ARBA" id="ARBA00022679"/>
    </source>
</evidence>
<dbReference type="EMBL" id="CAKKNE010000001">
    <property type="protein sequence ID" value="CAH0365719.1"/>
    <property type="molecule type" value="Genomic_DNA"/>
</dbReference>
<keyword evidence="1 4" id="KW-0597">Phosphoprotein</keyword>
<dbReference type="Pfam" id="PF00072">
    <property type="entry name" value="Response_reg"/>
    <property type="match status" value="1"/>
</dbReference>
<evidence type="ECO:0000256" key="3">
    <source>
        <dbReference type="ARBA" id="ARBA00022777"/>
    </source>
</evidence>
<feature type="domain" description="Response regulatory" evidence="6">
    <location>
        <begin position="527"/>
        <end position="647"/>
    </location>
</feature>
<dbReference type="SUPFAM" id="SSF55781">
    <property type="entry name" value="GAF domain-like"/>
    <property type="match status" value="1"/>
</dbReference>
<dbReference type="InterPro" id="IPR003661">
    <property type="entry name" value="HisK_dim/P_dom"/>
</dbReference>
<dbReference type="GO" id="GO:0000155">
    <property type="term" value="F:phosphorelay sensor kinase activity"/>
    <property type="evidence" value="ECO:0007669"/>
    <property type="project" value="InterPro"/>
</dbReference>
<dbReference type="InterPro" id="IPR036097">
    <property type="entry name" value="HisK_dim/P_sf"/>
</dbReference>
<dbReference type="AlphaFoldDB" id="A0A8J2SC47"/>
<dbReference type="PROSITE" id="PS50110">
    <property type="entry name" value="RESPONSE_REGULATORY"/>
    <property type="match status" value="1"/>
</dbReference>
<dbReference type="Gene3D" id="3.30.450.40">
    <property type="match status" value="1"/>
</dbReference>
<evidence type="ECO:0000259" key="6">
    <source>
        <dbReference type="PROSITE" id="PS50110"/>
    </source>
</evidence>
<feature type="domain" description="Histidine kinase" evidence="5">
    <location>
        <begin position="199"/>
        <end position="445"/>
    </location>
</feature>
<dbReference type="Pfam" id="PF02518">
    <property type="entry name" value="HATPase_c"/>
    <property type="match status" value="1"/>
</dbReference>
<dbReference type="SMART" id="SM00448">
    <property type="entry name" value="REC"/>
    <property type="match status" value="1"/>
</dbReference>
<evidence type="ECO:0000259" key="5">
    <source>
        <dbReference type="PROSITE" id="PS50109"/>
    </source>
</evidence>
<keyword evidence="2" id="KW-0808">Transferase</keyword>
<dbReference type="InterPro" id="IPR050956">
    <property type="entry name" value="2C_system_His_kinase"/>
</dbReference>